<reference evidence="2 3" key="1">
    <citation type="submission" date="2017-03" db="EMBL/GenBank/DDBJ databases">
        <title>An alternative strategy for trypanosome survival in the mammalian bloodstream revealed through genome and transcriptome analysis of the ubiquitous bovine parasite Trypanosoma (Megatrypanum) theileri.</title>
        <authorList>
            <person name="Kelly S."/>
            <person name="Ivens A."/>
            <person name="Mott A."/>
            <person name="O'Neill E."/>
            <person name="Emms D."/>
            <person name="Macleod O."/>
            <person name="Voorheis P."/>
            <person name="Matthews J."/>
            <person name="Matthews K."/>
            <person name="Carrington M."/>
        </authorList>
    </citation>
    <scope>NUCLEOTIDE SEQUENCE [LARGE SCALE GENOMIC DNA]</scope>
    <source>
        <strain evidence="2">Edinburgh</strain>
    </source>
</reference>
<dbReference type="AlphaFoldDB" id="A0A1X0P5C2"/>
<feature type="compositionally biased region" description="Polar residues" evidence="1">
    <location>
        <begin position="125"/>
        <end position="135"/>
    </location>
</feature>
<feature type="region of interest" description="Disordered" evidence="1">
    <location>
        <begin position="106"/>
        <end position="167"/>
    </location>
</feature>
<feature type="compositionally biased region" description="Low complexity" evidence="1">
    <location>
        <begin position="113"/>
        <end position="124"/>
    </location>
</feature>
<evidence type="ECO:0000313" key="3">
    <source>
        <dbReference type="Proteomes" id="UP000192257"/>
    </source>
</evidence>
<sequence>MDHSDDGIVEDVDDFLPGSPMAHRGPTMRVCRLPPPRPEGRQKPADVVPDVGAGHLDIRHTSGIQEAPTLNGDDDGFIMSPRLRKKKEEAKLKKLAANGVTNAGAKGGGRTSLGGSSTALGTTGNVSKPISNTGAVGQGKKEEKPLGAIVKPLSQLPEQKGEDKEDRRYSNTMWNEFCRTGYDPLLGRGFSIVDAKPLTKANIDAKPLTKANNVQPKKSIDIPIHEEASAVSEDIDDFLPGSPLKRDLRAPLPRHDRKPPKVGGKVNKCATLPSLLIPDFTLPGSTLNDTVDASPHPTETRSLFQERTNKDPIMPRNTSSAGAEKHSGLSGHSDAMPKENFPRQTYRRPNHRSSMAQNRRESVTRMCHVPNPNSSGSLAPHPIRNRRESMRRSLNSTRSDVSGTTTGGVNGKIITGSENTNGQHRINPTNIKKSDVTNDYEDHLNLISPRLRQKVEERRMAENESKQNPEFKGTKLPRTRRVQRQSFLYDDYDGENGVDVPQRRGLNNDGGEKLFPAINRGPVVR</sequence>
<feature type="compositionally biased region" description="Polar residues" evidence="1">
    <location>
        <begin position="392"/>
        <end position="404"/>
    </location>
</feature>
<proteinExistence type="predicted"/>
<feature type="region of interest" description="Disordered" evidence="1">
    <location>
        <begin position="288"/>
        <end position="435"/>
    </location>
</feature>
<keyword evidence="3" id="KW-1185">Reference proteome</keyword>
<gene>
    <name evidence="2" type="ORF">TM35_000042520</name>
</gene>
<accession>A0A1X0P5C2</accession>
<feature type="region of interest" description="Disordered" evidence="1">
    <location>
        <begin position="235"/>
        <end position="266"/>
    </location>
</feature>
<feature type="region of interest" description="Disordered" evidence="1">
    <location>
        <begin position="456"/>
        <end position="525"/>
    </location>
</feature>
<feature type="compositionally biased region" description="Basic and acidic residues" evidence="1">
    <location>
        <begin position="456"/>
        <end position="473"/>
    </location>
</feature>
<dbReference type="EMBL" id="NBCO01000004">
    <property type="protein sequence ID" value="ORC92038.1"/>
    <property type="molecule type" value="Genomic_DNA"/>
</dbReference>
<evidence type="ECO:0000313" key="2">
    <source>
        <dbReference type="EMBL" id="ORC92038.1"/>
    </source>
</evidence>
<dbReference type="VEuPathDB" id="TriTrypDB:TM35_000042520"/>
<comment type="caution">
    <text evidence="2">The sequence shown here is derived from an EMBL/GenBank/DDBJ whole genome shotgun (WGS) entry which is preliminary data.</text>
</comment>
<feature type="compositionally biased region" description="Polar residues" evidence="1">
    <location>
        <begin position="416"/>
        <end position="431"/>
    </location>
</feature>
<protein>
    <submittedName>
        <fullName evidence="2">Uncharacterized protein</fullName>
    </submittedName>
</protein>
<feature type="region of interest" description="Disordered" evidence="1">
    <location>
        <begin position="60"/>
        <end position="79"/>
    </location>
</feature>
<organism evidence="2 3">
    <name type="scientific">Trypanosoma theileri</name>
    <dbReference type="NCBI Taxonomy" id="67003"/>
    <lineage>
        <taxon>Eukaryota</taxon>
        <taxon>Discoba</taxon>
        <taxon>Euglenozoa</taxon>
        <taxon>Kinetoplastea</taxon>
        <taxon>Metakinetoplastina</taxon>
        <taxon>Trypanosomatida</taxon>
        <taxon>Trypanosomatidae</taxon>
        <taxon>Trypanosoma</taxon>
    </lineage>
</organism>
<name>A0A1X0P5C2_9TRYP</name>
<evidence type="ECO:0000256" key="1">
    <source>
        <dbReference type="SAM" id="MobiDB-lite"/>
    </source>
</evidence>
<dbReference type="Proteomes" id="UP000192257">
    <property type="component" value="Unassembled WGS sequence"/>
</dbReference>
<feature type="region of interest" description="Disordered" evidence="1">
    <location>
        <begin position="1"/>
        <end position="53"/>
    </location>
</feature>
<dbReference type="RefSeq" id="XP_028886104.1">
    <property type="nucleotide sequence ID" value="XM_029022446.1"/>
</dbReference>
<dbReference type="GeneID" id="39982226"/>
<dbReference type="OrthoDB" id="246641at2759"/>